<sequence>MTMNTQLKARTGSPTSAVKAAALRDALGARLSLAREPAPADVRGPKLRYMMGELSVFAEPFRRARREMDIPLATSPQVVMLLPGFATHPIRMRYMARQLEKAGHKVKRWGLGFNFGPTAENLDFLSERLNALQARYGRPVVLVGWSLGGLFARELAKRHPQCVRKVVTMGSPFSGDPHANNAWRLYHLVTGHSVSNPPIEHHMASKPPVETVALWSPRDGIVSPRSSRGFRGERDREIGLRCTHLGFAYSPESIHTVLRELERR</sequence>
<dbReference type="Proteomes" id="UP000460561">
    <property type="component" value="Unassembled WGS sequence"/>
</dbReference>
<organism evidence="2 3">
    <name type="scientific">Altericroceibacterium indicum</name>
    <dbReference type="NCBI Taxonomy" id="374177"/>
    <lineage>
        <taxon>Bacteria</taxon>
        <taxon>Pseudomonadati</taxon>
        <taxon>Pseudomonadota</taxon>
        <taxon>Alphaproteobacteria</taxon>
        <taxon>Sphingomonadales</taxon>
        <taxon>Erythrobacteraceae</taxon>
        <taxon>Altericroceibacterium</taxon>
    </lineage>
</organism>
<dbReference type="Pfam" id="PF00561">
    <property type="entry name" value="Abhydrolase_1"/>
    <property type="match status" value="1"/>
</dbReference>
<comment type="caution">
    <text evidence="2">The sequence shown here is derived from an EMBL/GenBank/DDBJ whole genome shotgun (WGS) entry which is preliminary data.</text>
</comment>
<keyword evidence="2" id="KW-0378">Hydrolase</keyword>
<dbReference type="GO" id="GO:0016787">
    <property type="term" value="F:hydrolase activity"/>
    <property type="evidence" value="ECO:0007669"/>
    <property type="project" value="UniProtKB-KW"/>
</dbReference>
<dbReference type="Gene3D" id="3.40.50.1820">
    <property type="entry name" value="alpha/beta hydrolase"/>
    <property type="match status" value="1"/>
</dbReference>
<protein>
    <submittedName>
        <fullName evidence="2">Alpha/beta fold hydrolase</fullName>
    </submittedName>
</protein>
<dbReference type="EMBL" id="WTYQ01000001">
    <property type="protein sequence ID" value="MXP24462.1"/>
    <property type="molecule type" value="Genomic_DNA"/>
</dbReference>
<gene>
    <name evidence="2" type="ORF">GRI39_00155</name>
</gene>
<dbReference type="PANTHER" id="PTHR37946:SF1">
    <property type="entry name" value="SLL1969 PROTEIN"/>
    <property type="match status" value="1"/>
</dbReference>
<dbReference type="InterPro" id="IPR000073">
    <property type="entry name" value="AB_hydrolase_1"/>
</dbReference>
<dbReference type="SUPFAM" id="SSF53474">
    <property type="entry name" value="alpha/beta-Hydrolases"/>
    <property type="match status" value="1"/>
</dbReference>
<evidence type="ECO:0000313" key="3">
    <source>
        <dbReference type="Proteomes" id="UP000460561"/>
    </source>
</evidence>
<proteinExistence type="predicted"/>
<accession>A0A845A2P2</accession>
<dbReference type="RefSeq" id="WP_160737699.1">
    <property type="nucleotide sequence ID" value="NZ_WTYQ01000001.1"/>
</dbReference>
<evidence type="ECO:0000313" key="2">
    <source>
        <dbReference type="EMBL" id="MXP24462.1"/>
    </source>
</evidence>
<dbReference type="OrthoDB" id="7389193at2"/>
<dbReference type="AlphaFoldDB" id="A0A845A2P2"/>
<dbReference type="InterPro" id="IPR029058">
    <property type="entry name" value="AB_hydrolase_fold"/>
</dbReference>
<keyword evidence="3" id="KW-1185">Reference proteome</keyword>
<reference evidence="2 3" key="1">
    <citation type="submission" date="2019-12" db="EMBL/GenBank/DDBJ databases">
        <title>Genomic-based taxomic classification of the family Erythrobacteraceae.</title>
        <authorList>
            <person name="Xu L."/>
        </authorList>
    </citation>
    <scope>NUCLEOTIDE SEQUENCE [LARGE SCALE GENOMIC DNA]</scope>
    <source>
        <strain evidence="2 3">DSM 18604</strain>
    </source>
</reference>
<evidence type="ECO:0000259" key="1">
    <source>
        <dbReference type="Pfam" id="PF00561"/>
    </source>
</evidence>
<dbReference type="PANTHER" id="PTHR37946">
    <property type="entry name" value="SLL1969 PROTEIN"/>
    <property type="match status" value="1"/>
</dbReference>
<name>A0A845A2P2_9SPHN</name>
<feature type="domain" description="AB hydrolase-1" evidence="1">
    <location>
        <begin position="79"/>
        <end position="183"/>
    </location>
</feature>